<feature type="compositionally biased region" description="Polar residues" evidence="1">
    <location>
        <begin position="747"/>
        <end position="758"/>
    </location>
</feature>
<organism evidence="2 3">
    <name type="scientific">Zosterops borbonicus</name>
    <dbReference type="NCBI Taxonomy" id="364589"/>
    <lineage>
        <taxon>Eukaryota</taxon>
        <taxon>Metazoa</taxon>
        <taxon>Chordata</taxon>
        <taxon>Craniata</taxon>
        <taxon>Vertebrata</taxon>
        <taxon>Euteleostomi</taxon>
        <taxon>Archelosauria</taxon>
        <taxon>Archosauria</taxon>
        <taxon>Dinosauria</taxon>
        <taxon>Saurischia</taxon>
        <taxon>Theropoda</taxon>
        <taxon>Coelurosauria</taxon>
        <taxon>Aves</taxon>
        <taxon>Neognathae</taxon>
        <taxon>Neoaves</taxon>
        <taxon>Telluraves</taxon>
        <taxon>Australaves</taxon>
        <taxon>Passeriformes</taxon>
        <taxon>Sylvioidea</taxon>
        <taxon>Zosteropidae</taxon>
        <taxon>Zosterops</taxon>
    </lineage>
</organism>
<feature type="compositionally biased region" description="Acidic residues" evidence="1">
    <location>
        <begin position="192"/>
        <end position="204"/>
    </location>
</feature>
<feature type="compositionally biased region" description="Polar residues" evidence="1">
    <location>
        <begin position="101"/>
        <end position="111"/>
    </location>
</feature>
<reference evidence="2" key="1">
    <citation type="submission" date="2019-04" db="EMBL/GenBank/DDBJ databases">
        <title>Genome assembly of Zosterops borbonicus 15179.</title>
        <authorList>
            <person name="Leroy T."/>
            <person name="Anselmetti Y."/>
            <person name="Tilak M.-K."/>
            <person name="Nabholz B."/>
        </authorList>
    </citation>
    <scope>NUCLEOTIDE SEQUENCE</scope>
    <source>
        <strain evidence="2">HGM_15179</strain>
        <tissue evidence="2">Muscle</tissue>
    </source>
</reference>
<dbReference type="EMBL" id="SWJQ01000857">
    <property type="protein sequence ID" value="TRZ10460.1"/>
    <property type="molecule type" value="Genomic_DNA"/>
</dbReference>
<sequence length="804" mass="87743">MEEKQPAVVPAQAGHMSVSAPRSRDADAGTGHRQEAPQEEQSGLLVHVEWHQSPSWLWGHRRQRPVLKEVIVSFKRRPSEEPDRSSWAQRLPQQRDGLEDSQPQGQGQDFSQRCPGALSDTPGQVSANDRRGETGQGRTTSLPWTMGHAAARRPQVTRRRFTEGSVNQQVLLERPGAQGGGSEAAAWAKEQECEDSIGAELSEEEEWEDALDAELSTEEEWKDAVSTELYQGTADIGSCPVHHWVNCLGMDDNKVSHTGPKEGPTDGGRGASGTLKPSQDKEHPSNEDHGEDTTAVVTPVAQEEPSVAGEQAAAGPDPGQAFTYSIPFSAFLDTLAEGRQTWRRKALSVLQKALLAAQGKGGQTRQHPTGSKEVLPEPAQSIRAEGLDKGHPVTQGPGQQLVEAEPELQVSMKEATEAGRSAGPAFRSPSPTVIDALARERRTSVFKSAPRALRRPSTATLRRGEQEEQQQPTACVRDLPDTAPYISSDVLSKATIVIQGLKQTEKQEHSRDATLTIRARAAGAAMPARGPHSPTADGLALPDTAPYRRDEQLGRAVIVIQGSKHPMKEQRGLEQGTVERMRVTAPEEGTESPGHTVHSGTADAPVILNYNDYTQREVVKKAKLMIQVPFKYSEEEQDDEQNAEGSTTAERLAGRTENLPASTVFSTPAQERWPRPFQRTVGALPLASTATSSRGERQKEHSTADATDLLDTAEYIRGDVLDKATLEIQSSSQQIVEEQDMEHSRHVSPTVTPTTAGTKSRVHDTQHPTADALLFLDYNDFLRTEPVKKAVLLVQKSFNYPEEP</sequence>
<accession>A0A8K1LE07</accession>
<evidence type="ECO:0000256" key="1">
    <source>
        <dbReference type="SAM" id="MobiDB-lite"/>
    </source>
</evidence>
<evidence type="ECO:0000313" key="2">
    <source>
        <dbReference type="EMBL" id="TRZ10460.1"/>
    </source>
</evidence>
<protein>
    <submittedName>
        <fullName evidence="2">Uncharacterized protein</fullName>
    </submittedName>
</protein>
<feature type="region of interest" description="Disordered" evidence="1">
    <location>
        <begin position="255"/>
        <end position="292"/>
    </location>
</feature>
<dbReference type="Proteomes" id="UP000796761">
    <property type="component" value="Unassembled WGS sequence"/>
</dbReference>
<feature type="compositionally biased region" description="Polar residues" evidence="1">
    <location>
        <begin position="659"/>
        <end position="669"/>
    </location>
</feature>
<feature type="compositionally biased region" description="Basic and acidic residues" evidence="1">
    <location>
        <begin position="694"/>
        <end position="703"/>
    </location>
</feature>
<comment type="caution">
    <text evidence="2">The sequence shown here is derived from an EMBL/GenBank/DDBJ whole genome shotgun (WGS) entry which is preliminary data.</text>
</comment>
<feature type="region of interest" description="Disordered" evidence="1">
    <location>
        <begin position="633"/>
        <end position="706"/>
    </location>
</feature>
<proteinExistence type="predicted"/>
<evidence type="ECO:0000313" key="3">
    <source>
        <dbReference type="Proteomes" id="UP000796761"/>
    </source>
</evidence>
<feature type="region of interest" description="Disordered" evidence="1">
    <location>
        <begin position="737"/>
        <end position="765"/>
    </location>
</feature>
<dbReference type="AlphaFoldDB" id="A0A8K1LE07"/>
<feature type="compositionally biased region" description="Basic and acidic residues" evidence="1">
    <location>
        <begin position="278"/>
        <end position="292"/>
    </location>
</feature>
<feature type="region of interest" description="Disordered" evidence="1">
    <location>
        <begin position="76"/>
        <end position="204"/>
    </location>
</feature>
<dbReference type="OrthoDB" id="9218965at2759"/>
<gene>
    <name evidence="2" type="ORF">HGM15179_016648</name>
</gene>
<name>A0A8K1LE07_9PASS</name>
<feature type="compositionally biased region" description="Basic and acidic residues" evidence="1">
    <location>
        <begin position="255"/>
        <end position="264"/>
    </location>
</feature>
<feature type="region of interest" description="Disordered" evidence="1">
    <location>
        <begin position="1"/>
        <end position="45"/>
    </location>
</feature>
<feature type="compositionally biased region" description="Basic and acidic residues" evidence="1">
    <location>
        <begin position="22"/>
        <end position="36"/>
    </location>
</feature>
<feature type="region of interest" description="Disordered" evidence="1">
    <location>
        <begin position="447"/>
        <end position="474"/>
    </location>
</feature>
<keyword evidence="3" id="KW-1185">Reference proteome</keyword>